<dbReference type="PROSITE" id="PS50082">
    <property type="entry name" value="WD_REPEATS_2"/>
    <property type="match status" value="1"/>
</dbReference>
<dbReference type="InterPro" id="IPR015943">
    <property type="entry name" value="WD40/YVTN_repeat-like_dom_sf"/>
</dbReference>
<keyword evidence="1" id="KW-0853">WD repeat</keyword>
<name>A0A482XJC4_LAOST</name>
<gene>
    <name evidence="2" type="ORF">LSTR_LSTR010571</name>
</gene>
<dbReference type="PROSITE" id="PS50294">
    <property type="entry name" value="WD_REPEATS_REGION"/>
    <property type="match status" value="1"/>
</dbReference>
<proteinExistence type="predicted"/>
<comment type="caution">
    <text evidence="2">The sequence shown here is derived from an EMBL/GenBank/DDBJ whole genome shotgun (WGS) entry which is preliminary data.</text>
</comment>
<dbReference type="Gene3D" id="2.130.10.10">
    <property type="entry name" value="YVTN repeat-like/Quinoprotein amine dehydrogenase"/>
    <property type="match status" value="1"/>
</dbReference>
<accession>A0A482XJC4</accession>
<dbReference type="EMBL" id="QKKF02008541">
    <property type="protein sequence ID" value="RZF45620.1"/>
    <property type="molecule type" value="Genomic_DNA"/>
</dbReference>
<dbReference type="InterPro" id="IPR001680">
    <property type="entry name" value="WD40_rpt"/>
</dbReference>
<sequence length="395" mass="44902">MDRHSNTGKKLFQRSGFKFKSEVSQLSRTTSQETYLNKILECINKPSIERNEFIRKDLLHYYHKCDGHFIHYDQFEHETRGIYSLSYSMCGKYIIIGFGNGSIKVLNRETWKTKVFHQGSKIDLPINSIKINKLSDCSFFSASENGTVSLGSIEPYSHETFIRGTGNELYTMELDKKAENLLTAGKDAVIRVYDCNTKQLKRELNGHENRIYCVRMNPDNDNFFASGGIDKTLKLWDLRTNKCLLKSEESCLLFGDGIDISNGILAIISWEEPPGQIWDLRKMRKVMDIIPSNRQVQKTGSLCLCCKFFHGYSDDADLLMGGTMGHGSMVIYSIKENAVLHSFVANETIVCIDSRGNEVAFGGKQMGLYIAEFFPNIDSFDYYCDNDDSEDSGSS</sequence>
<evidence type="ECO:0000256" key="1">
    <source>
        <dbReference type="PROSITE-ProRule" id="PRU00221"/>
    </source>
</evidence>
<dbReference type="SMR" id="A0A482XJC4"/>
<dbReference type="PANTHER" id="PTHR47822:SF2">
    <property type="entry name" value="F-BOX AND WD-40 DOMAIN PROTEIN 7"/>
    <property type="match status" value="1"/>
</dbReference>
<evidence type="ECO:0000313" key="3">
    <source>
        <dbReference type="Proteomes" id="UP000291343"/>
    </source>
</evidence>
<dbReference type="Pfam" id="PF00400">
    <property type="entry name" value="WD40"/>
    <property type="match status" value="1"/>
</dbReference>
<dbReference type="STRING" id="195883.A0A482XJC4"/>
<dbReference type="OrthoDB" id="361494at2759"/>
<dbReference type="SMART" id="SM00320">
    <property type="entry name" value="WD40"/>
    <property type="match status" value="4"/>
</dbReference>
<dbReference type="InterPro" id="IPR036322">
    <property type="entry name" value="WD40_repeat_dom_sf"/>
</dbReference>
<evidence type="ECO:0000313" key="2">
    <source>
        <dbReference type="EMBL" id="RZF45620.1"/>
    </source>
</evidence>
<dbReference type="SUPFAM" id="SSF50978">
    <property type="entry name" value="WD40 repeat-like"/>
    <property type="match status" value="1"/>
</dbReference>
<feature type="repeat" description="WD" evidence="1">
    <location>
        <begin position="204"/>
        <end position="246"/>
    </location>
</feature>
<dbReference type="PANTHER" id="PTHR47822">
    <property type="entry name" value="CARBOHYDRATE BINDING DOMAIN CONTAINING PROTEIN"/>
    <property type="match status" value="1"/>
</dbReference>
<organism evidence="2 3">
    <name type="scientific">Laodelphax striatellus</name>
    <name type="common">Small brown planthopper</name>
    <name type="synonym">Delphax striatella</name>
    <dbReference type="NCBI Taxonomy" id="195883"/>
    <lineage>
        <taxon>Eukaryota</taxon>
        <taxon>Metazoa</taxon>
        <taxon>Ecdysozoa</taxon>
        <taxon>Arthropoda</taxon>
        <taxon>Hexapoda</taxon>
        <taxon>Insecta</taxon>
        <taxon>Pterygota</taxon>
        <taxon>Neoptera</taxon>
        <taxon>Paraneoptera</taxon>
        <taxon>Hemiptera</taxon>
        <taxon>Auchenorrhyncha</taxon>
        <taxon>Fulgoroidea</taxon>
        <taxon>Delphacidae</taxon>
        <taxon>Criomorphinae</taxon>
        <taxon>Laodelphax</taxon>
    </lineage>
</organism>
<dbReference type="AlphaFoldDB" id="A0A482XJC4"/>
<reference evidence="2 3" key="1">
    <citation type="journal article" date="2017" name="Gigascience">
        <title>Genome sequence of the small brown planthopper, Laodelphax striatellus.</title>
        <authorList>
            <person name="Zhu J."/>
            <person name="Jiang F."/>
            <person name="Wang X."/>
            <person name="Yang P."/>
            <person name="Bao Y."/>
            <person name="Zhao W."/>
            <person name="Wang W."/>
            <person name="Lu H."/>
            <person name="Wang Q."/>
            <person name="Cui N."/>
            <person name="Li J."/>
            <person name="Chen X."/>
            <person name="Luo L."/>
            <person name="Yu J."/>
            <person name="Kang L."/>
            <person name="Cui F."/>
        </authorList>
    </citation>
    <scope>NUCLEOTIDE SEQUENCE [LARGE SCALE GENOMIC DNA]</scope>
    <source>
        <strain evidence="2">Lst14</strain>
    </source>
</reference>
<dbReference type="InParanoid" id="A0A482XJC4"/>
<keyword evidence="3" id="KW-1185">Reference proteome</keyword>
<protein>
    <submittedName>
        <fullName evidence="2">Uncharacterized protein</fullName>
    </submittedName>
</protein>
<dbReference type="Proteomes" id="UP000291343">
    <property type="component" value="Unassembled WGS sequence"/>
</dbReference>